<comment type="caution">
    <text evidence="1">The sequence shown here is derived from an EMBL/GenBank/DDBJ whole genome shotgun (WGS) entry which is preliminary data.</text>
</comment>
<dbReference type="OrthoDB" id="1657402at2759"/>
<proteinExistence type="predicted"/>
<dbReference type="Proteomes" id="UP000245207">
    <property type="component" value="Unassembled WGS sequence"/>
</dbReference>
<gene>
    <name evidence="1" type="ORF">CTI12_AA266600</name>
</gene>
<sequence>MKKAMRDGNEFGSTRLLNLGQRGCMAIEIDNEYRPIDYELGDPARAYSKWAENMVVGLKTGVIWIMCKQDDAPDPTLKCIRPSCSHGFFIRCKWPLLDLFL</sequence>
<name>A0A2U1NH61_ARTAN</name>
<reference evidence="1 2" key="1">
    <citation type="journal article" date="2018" name="Mol. Plant">
        <title>The genome of Artemisia annua provides insight into the evolution of Asteraceae family and artemisinin biosynthesis.</title>
        <authorList>
            <person name="Shen Q."/>
            <person name="Zhang L."/>
            <person name="Liao Z."/>
            <person name="Wang S."/>
            <person name="Yan T."/>
            <person name="Shi P."/>
            <person name="Liu M."/>
            <person name="Fu X."/>
            <person name="Pan Q."/>
            <person name="Wang Y."/>
            <person name="Lv Z."/>
            <person name="Lu X."/>
            <person name="Zhang F."/>
            <person name="Jiang W."/>
            <person name="Ma Y."/>
            <person name="Chen M."/>
            <person name="Hao X."/>
            <person name="Li L."/>
            <person name="Tang Y."/>
            <person name="Lv G."/>
            <person name="Zhou Y."/>
            <person name="Sun X."/>
            <person name="Brodelius P.E."/>
            <person name="Rose J.K.C."/>
            <person name="Tang K."/>
        </authorList>
    </citation>
    <scope>NUCLEOTIDE SEQUENCE [LARGE SCALE GENOMIC DNA]</scope>
    <source>
        <strain evidence="2">cv. Huhao1</strain>
        <tissue evidence="1">Leaf</tissue>
    </source>
</reference>
<evidence type="ECO:0000313" key="1">
    <source>
        <dbReference type="EMBL" id="PWA72855.1"/>
    </source>
</evidence>
<evidence type="ECO:0000313" key="2">
    <source>
        <dbReference type="Proteomes" id="UP000245207"/>
    </source>
</evidence>
<protein>
    <submittedName>
        <fullName evidence="1">Beta-galactosidase</fullName>
    </submittedName>
</protein>
<dbReference type="EMBL" id="PKPP01002832">
    <property type="protein sequence ID" value="PWA72855.1"/>
    <property type="molecule type" value="Genomic_DNA"/>
</dbReference>
<organism evidence="1 2">
    <name type="scientific">Artemisia annua</name>
    <name type="common">Sweet wormwood</name>
    <dbReference type="NCBI Taxonomy" id="35608"/>
    <lineage>
        <taxon>Eukaryota</taxon>
        <taxon>Viridiplantae</taxon>
        <taxon>Streptophyta</taxon>
        <taxon>Embryophyta</taxon>
        <taxon>Tracheophyta</taxon>
        <taxon>Spermatophyta</taxon>
        <taxon>Magnoliopsida</taxon>
        <taxon>eudicotyledons</taxon>
        <taxon>Gunneridae</taxon>
        <taxon>Pentapetalae</taxon>
        <taxon>asterids</taxon>
        <taxon>campanulids</taxon>
        <taxon>Asterales</taxon>
        <taxon>Asteraceae</taxon>
        <taxon>Asteroideae</taxon>
        <taxon>Anthemideae</taxon>
        <taxon>Artemisiinae</taxon>
        <taxon>Artemisia</taxon>
    </lineage>
</organism>
<dbReference type="AlphaFoldDB" id="A0A2U1NH61"/>
<accession>A0A2U1NH61</accession>
<keyword evidence="2" id="KW-1185">Reference proteome</keyword>
<dbReference type="STRING" id="35608.A0A2U1NH61"/>